<evidence type="ECO:0000313" key="1">
    <source>
        <dbReference type="EMBL" id="GAA2197186.1"/>
    </source>
</evidence>
<name>A0ABN3BKZ2_9MICC</name>
<comment type="caution">
    <text evidence="1">The sequence shown here is derived from an EMBL/GenBank/DDBJ whole genome shotgun (WGS) entry which is preliminary data.</text>
</comment>
<reference evidence="1 2" key="1">
    <citation type="journal article" date="2019" name="Int. J. Syst. Evol. Microbiol.">
        <title>The Global Catalogue of Microorganisms (GCM) 10K type strain sequencing project: providing services to taxonomists for standard genome sequencing and annotation.</title>
        <authorList>
            <consortium name="The Broad Institute Genomics Platform"/>
            <consortium name="The Broad Institute Genome Sequencing Center for Infectious Disease"/>
            <person name="Wu L."/>
            <person name="Ma J."/>
        </authorList>
    </citation>
    <scope>NUCLEOTIDE SEQUENCE [LARGE SCALE GENOMIC DNA]</scope>
    <source>
        <strain evidence="1 2">JCM 16034</strain>
    </source>
</reference>
<sequence>MAAAAQLRCERLAELVDVPGGVAPPEDVVGGRQWSDQLLMAAALVEGARNADAPGGEVLVRARVHAGSRASERGHEFASFCAVHRFGEGHVHVPAARGREVLYVAQAARGQQGAQPLGVGIDDSLGGLRGVQVQA</sequence>
<evidence type="ECO:0000313" key="2">
    <source>
        <dbReference type="Proteomes" id="UP001500432"/>
    </source>
</evidence>
<dbReference type="EMBL" id="BAAAQW010000002">
    <property type="protein sequence ID" value="GAA2197186.1"/>
    <property type="molecule type" value="Genomic_DNA"/>
</dbReference>
<organism evidence="1 2">
    <name type="scientific">Sinomonas flava</name>
    <dbReference type="NCBI Taxonomy" id="496857"/>
    <lineage>
        <taxon>Bacteria</taxon>
        <taxon>Bacillati</taxon>
        <taxon>Actinomycetota</taxon>
        <taxon>Actinomycetes</taxon>
        <taxon>Micrococcales</taxon>
        <taxon>Micrococcaceae</taxon>
        <taxon>Sinomonas</taxon>
    </lineage>
</organism>
<gene>
    <name evidence="1" type="ORF">GCM10009849_05180</name>
</gene>
<dbReference type="Proteomes" id="UP001500432">
    <property type="component" value="Unassembled WGS sequence"/>
</dbReference>
<protein>
    <submittedName>
        <fullName evidence="1">Uncharacterized protein</fullName>
    </submittedName>
</protein>
<accession>A0ABN3BKZ2</accession>
<proteinExistence type="predicted"/>
<keyword evidence="2" id="KW-1185">Reference proteome</keyword>